<accession>A0A2M9ARG1</accession>
<evidence type="ECO:0000313" key="2">
    <source>
        <dbReference type="EMBL" id="PJJ48291.1"/>
    </source>
</evidence>
<dbReference type="Proteomes" id="UP000230842">
    <property type="component" value="Unassembled WGS sequence"/>
</dbReference>
<comment type="caution">
    <text evidence="2">The sequence shown here is derived from an EMBL/GenBank/DDBJ whole genome shotgun (WGS) entry which is preliminary data.</text>
</comment>
<organism evidence="2 3">
    <name type="scientific">Mumia flava</name>
    <dbReference type="NCBI Taxonomy" id="1348852"/>
    <lineage>
        <taxon>Bacteria</taxon>
        <taxon>Bacillati</taxon>
        <taxon>Actinomycetota</taxon>
        <taxon>Actinomycetes</taxon>
        <taxon>Propionibacteriales</taxon>
        <taxon>Nocardioidaceae</taxon>
        <taxon>Mumia</taxon>
    </lineage>
</organism>
<name>A0A2M9ARG1_9ACTN</name>
<feature type="region of interest" description="Disordered" evidence="1">
    <location>
        <begin position="1"/>
        <end position="51"/>
    </location>
</feature>
<dbReference type="AlphaFoldDB" id="A0A2M9ARG1"/>
<sequence>MSQAHPSRSWRGCAMCKPQKRRGQGRRQRDPIAVQRKLGKRRRYSRNDVGD</sequence>
<proteinExistence type="predicted"/>
<dbReference type="EMBL" id="PGEZ01000003">
    <property type="protein sequence ID" value="PJJ48291.1"/>
    <property type="molecule type" value="Genomic_DNA"/>
</dbReference>
<keyword evidence="3" id="KW-1185">Reference proteome</keyword>
<reference evidence="2 3" key="1">
    <citation type="submission" date="2017-11" db="EMBL/GenBank/DDBJ databases">
        <title>Genomic Encyclopedia of Archaeal and Bacterial Type Strains, Phase II (KMG-II): From Individual Species to Whole Genera.</title>
        <authorList>
            <person name="Goeker M."/>
        </authorList>
    </citation>
    <scope>NUCLEOTIDE SEQUENCE [LARGE SCALE GENOMIC DNA]</scope>
    <source>
        <strain evidence="2 3">DSM 27763</strain>
    </source>
</reference>
<evidence type="ECO:0000256" key="1">
    <source>
        <dbReference type="SAM" id="MobiDB-lite"/>
    </source>
</evidence>
<gene>
    <name evidence="2" type="ORF">CLV56_3996</name>
</gene>
<protein>
    <submittedName>
        <fullName evidence="2">Uncharacterized protein</fullName>
    </submittedName>
</protein>
<evidence type="ECO:0000313" key="3">
    <source>
        <dbReference type="Proteomes" id="UP000230842"/>
    </source>
</evidence>